<organism evidence="2 3">
    <name type="scientific">Amorphus orientalis</name>
    <dbReference type="NCBI Taxonomy" id="649198"/>
    <lineage>
        <taxon>Bacteria</taxon>
        <taxon>Pseudomonadati</taxon>
        <taxon>Pseudomonadota</taxon>
        <taxon>Alphaproteobacteria</taxon>
        <taxon>Hyphomicrobiales</taxon>
        <taxon>Amorphaceae</taxon>
        <taxon>Amorphus</taxon>
    </lineage>
</organism>
<evidence type="ECO:0000313" key="2">
    <source>
        <dbReference type="EMBL" id="MDQ0316051.1"/>
    </source>
</evidence>
<proteinExistence type="predicted"/>
<evidence type="ECO:0000313" key="3">
    <source>
        <dbReference type="Proteomes" id="UP001229244"/>
    </source>
</evidence>
<dbReference type="Proteomes" id="UP001229244">
    <property type="component" value="Unassembled WGS sequence"/>
</dbReference>
<keyword evidence="3" id="KW-1185">Reference proteome</keyword>
<gene>
    <name evidence="2" type="ORF">J2S73_002508</name>
</gene>
<name>A0AAE3VQ26_9HYPH</name>
<accession>A0AAE3VQ26</accession>
<dbReference type="EMBL" id="JAUSUL010000002">
    <property type="protein sequence ID" value="MDQ0316051.1"/>
    <property type="molecule type" value="Genomic_DNA"/>
</dbReference>
<feature type="region of interest" description="Disordered" evidence="1">
    <location>
        <begin position="68"/>
        <end position="114"/>
    </location>
</feature>
<protein>
    <submittedName>
        <fullName evidence="2">Uncharacterized protein</fullName>
    </submittedName>
</protein>
<comment type="caution">
    <text evidence="2">The sequence shown here is derived from an EMBL/GenBank/DDBJ whole genome shotgun (WGS) entry which is preliminary data.</text>
</comment>
<evidence type="ECO:0000256" key="1">
    <source>
        <dbReference type="SAM" id="MobiDB-lite"/>
    </source>
</evidence>
<reference evidence="2" key="1">
    <citation type="submission" date="2023-07" db="EMBL/GenBank/DDBJ databases">
        <title>Genomic Encyclopedia of Type Strains, Phase IV (KMG-IV): sequencing the most valuable type-strain genomes for metagenomic binning, comparative biology and taxonomic classification.</title>
        <authorList>
            <person name="Goeker M."/>
        </authorList>
    </citation>
    <scope>NUCLEOTIDE SEQUENCE</scope>
    <source>
        <strain evidence="2">DSM 21202</strain>
    </source>
</reference>
<dbReference type="RefSeq" id="WP_306885876.1">
    <property type="nucleotide sequence ID" value="NZ_JAUSUL010000002.1"/>
</dbReference>
<dbReference type="AlphaFoldDB" id="A0AAE3VQ26"/>
<sequence length="114" mass="11549">MVMVFRLSDRGRGRCPGEHSAGLPVEARTPALSYENDGLSAIVSAANVSPAGAGSDLDCDTRAVLADDSGRRPALQQPALSRAAASHARKTPAAGSDAGVSKIVGFEGSGRSKS</sequence>